<evidence type="ECO:0000313" key="3">
    <source>
        <dbReference type="Proteomes" id="UP000260828"/>
    </source>
</evidence>
<dbReference type="EMBL" id="QVME01000014">
    <property type="protein sequence ID" value="RGE65306.1"/>
    <property type="molecule type" value="Genomic_DNA"/>
</dbReference>
<dbReference type="SUPFAM" id="SSF52540">
    <property type="entry name" value="P-loop containing nucleoside triphosphate hydrolases"/>
    <property type="match status" value="1"/>
</dbReference>
<feature type="domain" description="KAP NTPase" evidence="1">
    <location>
        <begin position="26"/>
        <end position="393"/>
    </location>
</feature>
<dbReference type="InterPro" id="IPR049673">
    <property type="entry name" value="QatA"/>
</dbReference>
<gene>
    <name evidence="2" type="ORF">DXC40_17300</name>
</gene>
<dbReference type="InterPro" id="IPR027417">
    <property type="entry name" value="P-loop_NTPase"/>
</dbReference>
<dbReference type="Gene3D" id="3.40.50.300">
    <property type="entry name" value="P-loop containing nucleotide triphosphate hydrolases"/>
    <property type="match status" value="1"/>
</dbReference>
<dbReference type="Proteomes" id="UP000260828">
    <property type="component" value="Unassembled WGS sequence"/>
</dbReference>
<name>A0A3E3IE43_9FIRM</name>
<evidence type="ECO:0000259" key="1">
    <source>
        <dbReference type="Pfam" id="PF07693"/>
    </source>
</evidence>
<dbReference type="NCBIfam" id="NF041923">
    <property type="entry name" value="QatA"/>
    <property type="match status" value="1"/>
</dbReference>
<dbReference type="Pfam" id="PF07693">
    <property type="entry name" value="KAP_NTPase"/>
    <property type="match status" value="1"/>
</dbReference>
<sequence length="651" mass="73643">MSSHFGRGIEMILSDNETKFDLLNNEAIAKTVVNLIKESNNQPISIGIHGDWGAGKSSILEMIEDLFNHTDKDDGKKYCCIRFNGWKHQGFEDSKIALMSAIVSELTTKENLQETAKEILGKLWKNINWMTVAKTAGKTALGIATGTAPIAVLSSVRDMLKNTVTTQEGIADAIDVIGGYLKESKITEDTSSNTEFTEFHKNFKELLEKANIKKLVVLIDDLDRCLPDVAINTLEAVRLFMFTGETAFVVAADESMIRYAVKKHFPDVVDENKYNVGIEFSNKYLEKLIQVPFRIPALGEVEACNYIMLLMVGSVLSEENTNYKALRSEGISRIKKPWDVRYFTVSDVQKILKDDYAKASNETLIATQIGHLLSHNTDGNPRKIKRFINMLLLRFEIAKNRGFGTEIDLAILAKMMLAEYYFPNFYEQLPTHLTSDGVWKDTKTVKDSIENEPDETVTKKADVSSHNENWFDPKEIKDWILLEPDIMDVDLRPYYYACKEKIDYFAGRVESSDLSEIVDILLKSEMVVTQYIDKLKGLTEQQSEQVFGIIAQRIMEKGNFENKPDGIDGLRILVQQKNSLRRQLADFIAGLPKTQVGIWVTNGWNKAIPSDCSEHSIIDKYFEELKTDGNPIVQGTLNAVRRKDVIGHIIS</sequence>
<evidence type="ECO:0000313" key="2">
    <source>
        <dbReference type="EMBL" id="RGE65306.1"/>
    </source>
</evidence>
<dbReference type="InterPro" id="IPR011646">
    <property type="entry name" value="KAP_P-loop"/>
</dbReference>
<dbReference type="PANTHER" id="PTHR22674:SF6">
    <property type="entry name" value="NTPASE KAP FAMILY P-LOOP DOMAIN-CONTAINING PROTEIN 1"/>
    <property type="match status" value="1"/>
</dbReference>
<accession>A0A3E3IE43</accession>
<proteinExistence type="predicted"/>
<protein>
    <submittedName>
        <fullName evidence="2">NTPase KAP</fullName>
    </submittedName>
</protein>
<dbReference type="InterPro" id="IPR052754">
    <property type="entry name" value="NTPase_KAP_P-loop"/>
</dbReference>
<comment type="caution">
    <text evidence="2">The sequence shown here is derived from an EMBL/GenBank/DDBJ whole genome shotgun (WGS) entry which is preliminary data.</text>
</comment>
<dbReference type="PANTHER" id="PTHR22674">
    <property type="entry name" value="NTPASE, KAP FAMILY P-LOOP DOMAIN-CONTAINING 1"/>
    <property type="match status" value="1"/>
</dbReference>
<organism evidence="2 3">
    <name type="scientific">Anaerotruncus colihominis</name>
    <dbReference type="NCBI Taxonomy" id="169435"/>
    <lineage>
        <taxon>Bacteria</taxon>
        <taxon>Bacillati</taxon>
        <taxon>Bacillota</taxon>
        <taxon>Clostridia</taxon>
        <taxon>Eubacteriales</taxon>
        <taxon>Oscillospiraceae</taxon>
        <taxon>Anaerotruncus</taxon>
    </lineage>
</organism>
<reference evidence="2 3" key="1">
    <citation type="submission" date="2018-08" db="EMBL/GenBank/DDBJ databases">
        <title>A genome reference for cultivated species of the human gut microbiota.</title>
        <authorList>
            <person name="Zou Y."/>
            <person name="Xue W."/>
            <person name="Luo G."/>
        </authorList>
    </citation>
    <scope>NUCLEOTIDE SEQUENCE [LARGE SCALE GENOMIC DNA]</scope>
    <source>
        <strain evidence="2 3">TF05-12AC</strain>
    </source>
</reference>
<dbReference type="AlphaFoldDB" id="A0A3E3IE43"/>